<dbReference type="GO" id="GO:0016491">
    <property type="term" value="F:oxidoreductase activity"/>
    <property type="evidence" value="ECO:0007669"/>
    <property type="project" value="UniProtKB-KW"/>
</dbReference>
<dbReference type="eggNOG" id="COG1902">
    <property type="taxonomic scope" value="Bacteria"/>
</dbReference>
<dbReference type="CDD" id="cd02803">
    <property type="entry name" value="OYE_like_FMN_family"/>
    <property type="match status" value="1"/>
</dbReference>
<keyword evidence="5" id="KW-1185">Reference proteome</keyword>
<organism evidence="4 5">
    <name type="scientific">Ancylobacter novellus (strain ATCC 8093 / DSM 506 / JCM 20403 / CCM 1077 / IAM 12100 / NBRC 12443 / NCIMB 10456)</name>
    <name type="common">Starkeya novella</name>
    <dbReference type="NCBI Taxonomy" id="639283"/>
    <lineage>
        <taxon>Bacteria</taxon>
        <taxon>Pseudomonadati</taxon>
        <taxon>Pseudomonadota</taxon>
        <taxon>Alphaproteobacteria</taxon>
        <taxon>Hyphomicrobiales</taxon>
        <taxon>Xanthobacteraceae</taxon>
        <taxon>Ancylobacter</taxon>
    </lineage>
</organism>
<dbReference type="InterPro" id="IPR013785">
    <property type="entry name" value="Aldolase_TIM"/>
</dbReference>
<proteinExistence type="predicted"/>
<dbReference type="InterPro" id="IPR001155">
    <property type="entry name" value="OxRdtase_FMN_N"/>
</dbReference>
<dbReference type="PANTHER" id="PTHR43656">
    <property type="entry name" value="BINDING OXIDOREDUCTASE, PUTATIVE (AFU_ORTHOLOGUE AFUA_2G08260)-RELATED"/>
    <property type="match status" value="1"/>
</dbReference>
<accession>D6ZZD5</accession>
<dbReference type="STRING" id="639283.Snov_1971"/>
<evidence type="ECO:0000313" key="5">
    <source>
        <dbReference type="Proteomes" id="UP000006633"/>
    </source>
</evidence>
<gene>
    <name evidence="4" type="ordered locus">Snov_1971</name>
</gene>
<evidence type="ECO:0000259" key="3">
    <source>
        <dbReference type="Pfam" id="PF00724"/>
    </source>
</evidence>
<sequence>MYAPDRNVSHEDNANLIFSSLKFRHLSVKNRLFRSNVSGMFDEYNGHGGHTRLNWEEKFARGGVGCIISSFTPVSVRGRILVRYAMIDDDDKIPFWRAVGERVHQHDCKFLMQLSHSGRQQDLGGVENLFNRGLSSTGKSDYFHGLLSQAMTKDEIAQVVAQFAAGARRAREAGLDGVELHGANGYLITQFLSSGINDRTDEYGGSWERRAQFVLDIIRAIRAEVGPDFHLQMKINGVDHNDWLYPWQGKGNTLDDTVKICRLLLDGGKGVDAFHVSSGSTFPHPRNPAGDLPMQDLARWYDGMLSQGTRTWFNYAIFNSSLGARLFRRYWIWRRGKMIEGINAAYARAVSDVVKSMDPTVKVLCTGGFQHADAIADAIRSGACDGVSMARPLIANNDLPKILKQANGPPPGKECTYCNRCLVNDLENPLGCYDLTRFDGDDFDARYAAMLKEVMSVFEPPLYVAAPAKTKKPAPPVAETAHG</sequence>
<dbReference type="HOGENOM" id="CLU_012153_2_3_5"/>
<dbReference type="GO" id="GO:0010181">
    <property type="term" value="F:FMN binding"/>
    <property type="evidence" value="ECO:0007669"/>
    <property type="project" value="InterPro"/>
</dbReference>
<dbReference type="Gene3D" id="3.20.20.70">
    <property type="entry name" value="Aldolase class I"/>
    <property type="match status" value="1"/>
</dbReference>
<dbReference type="Proteomes" id="UP000006633">
    <property type="component" value="Chromosome"/>
</dbReference>
<dbReference type="PANTHER" id="PTHR43656:SF2">
    <property type="entry name" value="BINDING OXIDOREDUCTASE, PUTATIVE (AFU_ORTHOLOGUE AFUA_2G08260)-RELATED"/>
    <property type="match status" value="1"/>
</dbReference>
<dbReference type="KEGG" id="sno:Snov_1971"/>
<keyword evidence="1" id="KW-0285">Flavoprotein</keyword>
<evidence type="ECO:0000313" key="4">
    <source>
        <dbReference type="EMBL" id="ADH89271.1"/>
    </source>
</evidence>
<name>D6ZZD5_ANCN5</name>
<dbReference type="EMBL" id="CP002026">
    <property type="protein sequence ID" value="ADH89271.1"/>
    <property type="molecule type" value="Genomic_DNA"/>
</dbReference>
<dbReference type="SUPFAM" id="SSF51395">
    <property type="entry name" value="FMN-linked oxidoreductases"/>
    <property type="match status" value="1"/>
</dbReference>
<keyword evidence="2" id="KW-0560">Oxidoreductase</keyword>
<protein>
    <submittedName>
        <fullName evidence="4">NADH:flavin oxidoreductase/NADH oxidase</fullName>
    </submittedName>
</protein>
<evidence type="ECO:0000256" key="2">
    <source>
        <dbReference type="ARBA" id="ARBA00023002"/>
    </source>
</evidence>
<dbReference type="AlphaFoldDB" id="D6ZZD5"/>
<reference evidence="4 5" key="1">
    <citation type="journal article" date="2012" name="Stand. Genomic Sci.">
        <title>Complete genome sequence of the facultatively chemolithoautotrophic and methylotrophic alpha Proteobacterium Starkeya novella type strain (ATCC 8093(T)).</title>
        <authorList>
            <person name="Kappler U."/>
            <person name="Davenport K."/>
            <person name="Beatson S."/>
            <person name="Lucas S."/>
            <person name="Lapidus A."/>
            <person name="Copeland A."/>
            <person name="Berry K.W."/>
            <person name="Glavina Del Rio T."/>
            <person name="Hammon N."/>
            <person name="Dalin E."/>
            <person name="Tice H."/>
            <person name="Pitluck S."/>
            <person name="Richardson P."/>
            <person name="Bruce D."/>
            <person name="Goodwin L.A."/>
            <person name="Han C."/>
            <person name="Tapia R."/>
            <person name="Detter J.C."/>
            <person name="Chang Y.J."/>
            <person name="Jeffries C.D."/>
            <person name="Land M."/>
            <person name="Hauser L."/>
            <person name="Kyrpides N.C."/>
            <person name="Goker M."/>
            <person name="Ivanova N."/>
            <person name="Klenk H.P."/>
            <person name="Woyke T."/>
        </authorList>
    </citation>
    <scope>NUCLEOTIDE SEQUENCE [LARGE SCALE GENOMIC DNA]</scope>
    <source>
        <strain evidence="5">ATCC 8093 / DSM 506 / JCM 20403 / CCM 1077 / IAM 12100 / NBRC 12443 / NCIMB 10456</strain>
    </source>
</reference>
<feature type="domain" description="NADH:flavin oxidoreductase/NADH oxidase N-terminal" evidence="3">
    <location>
        <begin position="17"/>
        <end position="234"/>
    </location>
</feature>
<evidence type="ECO:0000256" key="1">
    <source>
        <dbReference type="ARBA" id="ARBA00022630"/>
    </source>
</evidence>
<dbReference type="Pfam" id="PF00724">
    <property type="entry name" value="Oxidored_FMN"/>
    <property type="match status" value="1"/>
</dbReference>
<dbReference type="InterPro" id="IPR051799">
    <property type="entry name" value="NADH_flavin_oxidoreductase"/>
</dbReference>